<dbReference type="Gramene" id="OIW15451">
    <property type="protein sequence ID" value="OIW15451"/>
    <property type="gene ID" value="TanjilG_28650"/>
</dbReference>
<dbReference type="Gene3D" id="3.40.50.2000">
    <property type="entry name" value="Glycogen Phosphorylase B"/>
    <property type="match status" value="2"/>
</dbReference>
<evidence type="ECO:0000256" key="3">
    <source>
        <dbReference type="ARBA" id="ARBA00022679"/>
    </source>
</evidence>
<sequence length="453" mass="50293">MDSSSIHIAMYPWFAMGHLTAYLHLANKLANKGSKISIIIPKGTKSKLVHFNHFPNLITFVPITVPHVQGLPHGAETTLDIPFSSNSLLMTALDLTQQEFELILIEIKPSIVFFDAAYWLPNITRNLGIKCVTVLYWVVSSLTASFVEFTVRKCDGNGEVEYPGSSHIKLHAHEARAMDAILKKEFGSGVGFYERAKRASTMADAIGFRGCREIEGPYADYIGNVYRKPVLLSGPLLPEPQTSALEKKWAFWLGKFKAGSVIFVALGSEWELHQNQFQELVLGLELTGFPFLAAIKAPLGFESVEAALPNGFKERVQGRGVVHGGWVQQTLILKHPSIGCFITHCGSGSIVEALVSRCQLVLLPHIFDHIITAKLISTSFKAGVEIQRGEEDGLFSKESVFEAVMTVMNEESDVGKEIKVNHNKLRSLLLSEDLESTYVDSFYHKLHEYLGDF</sequence>
<evidence type="ECO:0000256" key="1">
    <source>
        <dbReference type="ARBA" id="ARBA00009995"/>
    </source>
</evidence>
<accession>A0A4P1RPS6</accession>
<dbReference type="PROSITE" id="PS00375">
    <property type="entry name" value="UDPGT"/>
    <property type="match status" value="1"/>
</dbReference>
<dbReference type="Pfam" id="PF00201">
    <property type="entry name" value="UDPGT"/>
    <property type="match status" value="1"/>
</dbReference>
<dbReference type="CDD" id="cd03784">
    <property type="entry name" value="GT1_Gtf-like"/>
    <property type="match status" value="1"/>
</dbReference>
<dbReference type="KEGG" id="lang:109343333"/>
<dbReference type="PANTHER" id="PTHR48049">
    <property type="entry name" value="GLYCOSYLTRANSFERASE"/>
    <property type="match status" value="1"/>
</dbReference>
<keyword evidence="2 4" id="KW-0328">Glycosyltransferase</keyword>
<proteinExistence type="inferred from homology"/>
<dbReference type="InterPro" id="IPR002213">
    <property type="entry name" value="UDP_glucos_trans"/>
</dbReference>
<dbReference type="InterPro" id="IPR035595">
    <property type="entry name" value="UDP_glycos_trans_CS"/>
</dbReference>
<organism evidence="6 7">
    <name type="scientific">Lupinus angustifolius</name>
    <name type="common">Narrow-leaved blue lupine</name>
    <dbReference type="NCBI Taxonomy" id="3871"/>
    <lineage>
        <taxon>Eukaryota</taxon>
        <taxon>Viridiplantae</taxon>
        <taxon>Streptophyta</taxon>
        <taxon>Embryophyta</taxon>
        <taxon>Tracheophyta</taxon>
        <taxon>Spermatophyta</taxon>
        <taxon>Magnoliopsida</taxon>
        <taxon>eudicotyledons</taxon>
        <taxon>Gunneridae</taxon>
        <taxon>Pentapetalae</taxon>
        <taxon>rosids</taxon>
        <taxon>fabids</taxon>
        <taxon>Fabales</taxon>
        <taxon>Fabaceae</taxon>
        <taxon>Papilionoideae</taxon>
        <taxon>50 kb inversion clade</taxon>
        <taxon>genistoids sensu lato</taxon>
        <taxon>core genistoids</taxon>
        <taxon>Genisteae</taxon>
        <taxon>Lupinus</taxon>
    </lineage>
</organism>
<comment type="similarity">
    <text evidence="1 4">Belongs to the UDP-glycosyltransferase family.</text>
</comment>
<keyword evidence="7" id="KW-1185">Reference proteome</keyword>
<gene>
    <name evidence="6" type="ORF">TanjilG_28650</name>
</gene>
<dbReference type="AlphaFoldDB" id="A0A4P1RPS6"/>
<evidence type="ECO:0000256" key="4">
    <source>
        <dbReference type="RuleBase" id="RU003718"/>
    </source>
</evidence>
<dbReference type="EMBL" id="CM007363">
    <property type="protein sequence ID" value="OIW15451.1"/>
    <property type="molecule type" value="Genomic_DNA"/>
</dbReference>
<reference evidence="6 7" key="1">
    <citation type="journal article" date="2017" name="Plant Biotechnol. J.">
        <title>A comprehensive draft genome sequence for lupin (Lupinus angustifolius), an emerging health food: insights into plant-microbe interactions and legume evolution.</title>
        <authorList>
            <person name="Hane J.K."/>
            <person name="Ming Y."/>
            <person name="Kamphuis L.G."/>
            <person name="Nelson M.N."/>
            <person name="Garg G."/>
            <person name="Atkins C.A."/>
            <person name="Bayer P.E."/>
            <person name="Bravo A."/>
            <person name="Bringans S."/>
            <person name="Cannon S."/>
            <person name="Edwards D."/>
            <person name="Foley R."/>
            <person name="Gao L.L."/>
            <person name="Harrison M.J."/>
            <person name="Huang W."/>
            <person name="Hurgobin B."/>
            <person name="Li S."/>
            <person name="Liu C.W."/>
            <person name="McGrath A."/>
            <person name="Morahan G."/>
            <person name="Murray J."/>
            <person name="Weller J."/>
            <person name="Jian J."/>
            <person name="Singh K.B."/>
        </authorList>
    </citation>
    <scope>NUCLEOTIDE SEQUENCE [LARGE SCALE GENOMIC DNA]</scope>
    <source>
        <strain evidence="7">cv. Tanjil</strain>
        <tissue evidence="6">Whole plant</tissue>
    </source>
</reference>
<dbReference type="InterPro" id="IPR050481">
    <property type="entry name" value="UDP-glycosyltransf_plant"/>
</dbReference>
<name>A0A4P1RPS6_LUPAN</name>
<dbReference type="PANTHER" id="PTHR48049:SF167">
    <property type="entry name" value="GLYCOSYLTRANSFERASE"/>
    <property type="match status" value="1"/>
</dbReference>
<evidence type="ECO:0000313" key="7">
    <source>
        <dbReference type="Proteomes" id="UP000188354"/>
    </source>
</evidence>
<dbReference type="GO" id="GO:0035251">
    <property type="term" value="F:UDP-glucosyltransferase activity"/>
    <property type="evidence" value="ECO:0007669"/>
    <property type="project" value="InterPro"/>
</dbReference>
<evidence type="ECO:0000256" key="5">
    <source>
        <dbReference type="RuleBase" id="RU362057"/>
    </source>
</evidence>
<dbReference type="EC" id="2.4.1.-" evidence="5"/>
<evidence type="ECO:0000313" key="6">
    <source>
        <dbReference type="EMBL" id="OIW15451.1"/>
    </source>
</evidence>
<dbReference type="FunFam" id="3.40.50.2000:FF:000037">
    <property type="entry name" value="Glycosyltransferase"/>
    <property type="match status" value="1"/>
</dbReference>
<dbReference type="Proteomes" id="UP000188354">
    <property type="component" value="Chromosome LG03"/>
</dbReference>
<protein>
    <recommendedName>
        <fullName evidence="5">Glycosyltransferase</fullName>
        <ecNumber evidence="5">2.4.1.-</ecNumber>
    </recommendedName>
</protein>
<dbReference type="SUPFAM" id="SSF53756">
    <property type="entry name" value="UDP-Glycosyltransferase/glycogen phosphorylase"/>
    <property type="match status" value="1"/>
</dbReference>
<keyword evidence="3 4" id="KW-0808">Transferase</keyword>
<evidence type="ECO:0000256" key="2">
    <source>
        <dbReference type="ARBA" id="ARBA00022676"/>
    </source>
</evidence>
<dbReference type="OrthoDB" id="5835829at2759"/>